<protein>
    <submittedName>
        <fullName evidence="9">ABC transporter permease</fullName>
    </submittedName>
</protein>
<reference evidence="10" key="1">
    <citation type="journal article" date="2019" name="Int. J. Syst. Evol. Microbiol.">
        <title>The Global Catalogue of Microorganisms (GCM) 10K type strain sequencing project: providing services to taxonomists for standard genome sequencing and annotation.</title>
        <authorList>
            <consortium name="The Broad Institute Genomics Platform"/>
            <consortium name="The Broad Institute Genome Sequencing Center for Infectious Disease"/>
            <person name="Wu L."/>
            <person name="Ma J."/>
        </authorList>
    </citation>
    <scope>NUCLEOTIDE SEQUENCE [LARGE SCALE GENOMIC DNA]</scope>
    <source>
        <strain evidence="10">CCUG 66188</strain>
    </source>
</reference>
<proteinExistence type="inferred from homology"/>
<keyword evidence="3 7" id="KW-0812">Transmembrane</keyword>
<comment type="similarity">
    <text evidence="6">Belongs to the ABC-4 integral membrane protein family.</text>
</comment>
<feature type="transmembrane region" description="Helical" evidence="7">
    <location>
        <begin position="288"/>
        <end position="311"/>
    </location>
</feature>
<dbReference type="Proteomes" id="UP001596023">
    <property type="component" value="Unassembled WGS sequence"/>
</dbReference>
<keyword evidence="5 7" id="KW-0472">Membrane</keyword>
<dbReference type="InterPro" id="IPR003838">
    <property type="entry name" value="ABC3_permease_C"/>
</dbReference>
<evidence type="ECO:0000256" key="7">
    <source>
        <dbReference type="SAM" id="Phobius"/>
    </source>
</evidence>
<evidence type="ECO:0000259" key="8">
    <source>
        <dbReference type="Pfam" id="PF02687"/>
    </source>
</evidence>
<keyword evidence="4 7" id="KW-1133">Transmembrane helix</keyword>
<evidence type="ECO:0000313" key="9">
    <source>
        <dbReference type="EMBL" id="MFC4677071.1"/>
    </source>
</evidence>
<dbReference type="EMBL" id="JBHSGN010000169">
    <property type="protein sequence ID" value="MFC4677071.1"/>
    <property type="molecule type" value="Genomic_DNA"/>
</dbReference>
<comment type="subcellular location">
    <subcellularLocation>
        <location evidence="1">Cell membrane</location>
        <topology evidence="1">Multi-pass membrane protein</topology>
    </subcellularLocation>
</comment>
<evidence type="ECO:0000256" key="2">
    <source>
        <dbReference type="ARBA" id="ARBA00022475"/>
    </source>
</evidence>
<feature type="transmembrane region" description="Helical" evidence="7">
    <location>
        <begin position="380"/>
        <end position="404"/>
    </location>
</feature>
<dbReference type="RefSeq" id="WP_380001898.1">
    <property type="nucleotide sequence ID" value="NZ_JBHSGN010000169.1"/>
</dbReference>
<name>A0ABV9L674_9BACT</name>
<dbReference type="PANTHER" id="PTHR30572:SF4">
    <property type="entry name" value="ABC TRANSPORTER PERMEASE YTRF"/>
    <property type="match status" value="1"/>
</dbReference>
<organism evidence="9 10">
    <name type="scientific">Dysgonomonas termitidis</name>
    <dbReference type="NCBI Taxonomy" id="1516126"/>
    <lineage>
        <taxon>Bacteria</taxon>
        <taxon>Pseudomonadati</taxon>
        <taxon>Bacteroidota</taxon>
        <taxon>Bacteroidia</taxon>
        <taxon>Bacteroidales</taxon>
        <taxon>Dysgonomonadaceae</taxon>
        <taxon>Dysgonomonas</taxon>
    </lineage>
</organism>
<evidence type="ECO:0000256" key="5">
    <source>
        <dbReference type="ARBA" id="ARBA00023136"/>
    </source>
</evidence>
<gene>
    <name evidence="9" type="ORF">ACFO6W_25650</name>
</gene>
<comment type="caution">
    <text evidence="9">The sequence shown here is derived from an EMBL/GenBank/DDBJ whole genome shotgun (WGS) entry which is preliminary data.</text>
</comment>
<accession>A0ABV9L674</accession>
<keyword evidence="2" id="KW-1003">Cell membrane</keyword>
<evidence type="ECO:0000256" key="4">
    <source>
        <dbReference type="ARBA" id="ARBA00022989"/>
    </source>
</evidence>
<feature type="transmembrane region" description="Helical" evidence="7">
    <location>
        <begin position="340"/>
        <end position="360"/>
    </location>
</feature>
<feature type="domain" description="ABC3 transporter permease C-terminal" evidence="8">
    <location>
        <begin position="291"/>
        <end position="414"/>
    </location>
</feature>
<feature type="transmembrane region" description="Helical" evidence="7">
    <location>
        <begin position="20"/>
        <end position="39"/>
    </location>
</feature>
<sequence>MIQHIFKIIWVERKVNTWILLELILVFCVLWFCADYMYYTTKRYFQPKGFDIEHTYHITIGMKRQGWNDIDSGDSIKKAGIYDNAWTIYNRIKQYPLIETASLSSAAYPYSGASMSNSYMIDSTTIDMRVKRVTPEYFGVFKINIIKGKPFTEEDLVGGNNVILSGGNNNLFGKKTVEEMKTLYFDKEKSDSSKVIGIADRVKINDYEDYQCIQYKPLKINEEDVIIFNELCVRIKPEADKDFISRFSQDMRNQLEIGPFYLSGIKSIEKERELFMKQAGYTNNFKSIYSVTAFLIVNIFLGVLGTFWFRVQSRRSEIGLRIALGASKNNVKKMFIGESILLLFIASLVASIICINISAADLLKSINVPVPNRGEEGAGIAQHFINYGFTFAFLAAIAIVAVWYPAKKASDIQPTEALRDE</sequence>
<dbReference type="PANTHER" id="PTHR30572">
    <property type="entry name" value="MEMBRANE COMPONENT OF TRANSPORTER-RELATED"/>
    <property type="match status" value="1"/>
</dbReference>
<evidence type="ECO:0000256" key="3">
    <source>
        <dbReference type="ARBA" id="ARBA00022692"/>
    </source>
</evidence>
<dbReference type="Pfam" id="PF02687">
    <property type="entry name" value="FtsX"/>
    <property type="match status" value="1"/>
</dbReference>
<dbReference type="InterPro" id="IPR050250">
    <property type="entry name" value="Macrolide_Exporter_MacB"/>
</dbReference>
<keyword evidence="10" id="KW-1185">Reference proteome</keyword>
<evidence type="ECO:0000313" key="10">
    <source>
        <dbReference type="Proteomes" id="UP001596023"/>
    </source>
</evidence>
<evidence type="ECO:0000256" key="6">
    <source>
        <dbReference type="ARBA" id="ARBA00038076"/>
    </source>
</evidence>
<evidence type="ECO:0000256" key="1">
    <source>
        <dbReference type="ARBA" id="ARBA00004651"/>
    </source>
</evidence>